<name>A0ACB8SSX1_9AGAM</name>
<evidence type="ECO:0000313" key="2">
    <source>
        <dbReference type="Proteomes" id="UP000814140"/>
    </source>
</evidence>
<dbReference type="EMBL" id="MU277231">
    <property type="protein sequence ID" value="KAI0058891.1"/>
    <property type="molecule type" value="Genomic_DNA"/>
</dbReference>
<gene>
    <name evidence="1" type="ORF">BV25DRAFT_1186658</name>
</gene>
<comment type="caution">
    <text evidence="1">The sequence shown here is derived from an EMBL/GenBank/DDBJ whole genome shotgun (WGS) entry which is preliminary data.</text>
</comment>
<organism evidence="1 2">
    <name type="scientific">Artomyces pyxidatus</name>
    <dbReference type="NCBI Taxonomy" id="48021"/>
    <lineage>
        <taxon>Eukaryota</taxon>
        <taxon>Fungi</taxon>
        <taxon>Dikarya</taxon>
        <taxon>Basidiomycota</taxon>
        <taxon>Agaricomycotina</taxon>
        <taxon>Agaricomycetes</taxon>
        <taxon>Russulales</taxon>
        <taxon>Auriscalpiaceae</taxon>
        <taxon>Artomyces</taxon>
    </lineage>
</organism>
<dbReference type="Proteomes" id="UP000814140">
    <property type="component" value="Unassembled WGS sequence"/>
</dbReference>
<reference evidence="1" key="1">
    <citation type="submission" date="2021-03" db="EMBL/GenBank/DDBJ databases">
        <authorList>
            <consortium name="DOE Joint Genome Institute"/>
            <person name="Ahrendt S."/>
            <person name="Looney B.P."/>
            <person name="Miyauchi S."/>
            <person name="Morin E."/>
            <person name="Drula E."/>
            <person name="Courty P.E."/>
            <person name="Chicoki N."/>
            <person name="Fauchery L."/>
            <person name="Kohler A."/>
            <person name="Kuo A."/>
            <person name="Labutti K."/>
            <person name="Pangilinan J."/>
            <person name="Lipzen A."/>
            <person name="Riley R."/>
            <person name="Andreopoulos W."/>
            <person name="He G."/>
            <person name="Johnson J."/>
            <person name="Barry K.W."/>
            <person name="Grigoriev I.V."/>
            <person name="Nagy L."/>
            <person name="Hibbett D."/>
            <person name="Henrissat B."/>
            <person name="Matheny P.B."/>
            <person name="Labbe J."/>
            <person name="Martin F."/>
        </authorList>
    </citation>
    <scope>NUCLEOTIDE SEQUENCE</scope>
    <source>
        <strain evidence="1">HHB10654</strain>
    </source>
</reference>
<reference evidence="1" key="2">
    <citation type="journal article" date="2022" name="New Phytol.">
        <title>Evolutionary transition to the ectomycorrhizal habit in the genomes of a hyperdiverse lineage of mushroom-forming fungi.</title>
        <authorList>
            <person name="Looney B."/>
            <person name="Miyauchi S."/>
            <person name="Morin E."/>
            <person name="Drula E."/>
            <person name="Courty P.E."/>
            <person name="Kohler A."/>
            <person name="Kuo A."/>
            <person name="LaButti K."/>
            <person name="Pangilinan J."/>
            <person name="Lipzen A."/>
            <person name="Riley R."/>
            <person name="Andreopoulos W."/>
            <person name="He G."/>
            <person name="Johnson J."/>
            <person name="Nolan M."/>
            <person name="Tritt A."/>
            <person name="Barry K.W."/>
            <person name="Grigoriev I.V."/>
            <person name="Nagy L.G."/>
            <person name="Hibbett D."/>
            <person name="Henrissat B."/>
            <person name="Matheny P.B."/>
            <person name="Labbe J."/>
            <person name="Martin F.M."/>
        </authorList>
    </citation>
    <scope>NUCLEOTIDE SEQUENCE</scope>
    <source>
        <strain evidence="1">HHB10654</strain>
    </source>
</reference>
<proteinExistence type="predicted"/>
<sequence>MTLFMVSDVPLQPFYSISSPLYAFGPFRMPGAIQVCHLRALSEAQLLYTSSITSAFSDATFEFSPQGLAYEEKLSPLRLLCVRQEGPYTLCPLFHYCKSYSN</sequence>
<accession>A0ACB8SSX1</accession>
<evidence type="ECO:0000313" key="1">
    <source>
        <dbReference type="EMBL" id="KAI0058891.1"/>
    </source>
</evidence>
<keyword evidence="2" id="KW-1185">Reference proteome</keyword>
<protein>
    <submittedName>
        <fullName evidence="1">Uncharacterized protein</fullName>
    </submittedName>
</protein>